<dbReference type="AlphaFoldDB" id="A0A6C2U614"/>
<feature type="signal peptide" evidence="1">
    <location>
        <begin position="1"/>
        <end position="22"/>
    </location>
</feature>
<evidence type="ECO:0000313" key="3">
    <source>
        <dbReference type="Proteomes" id="UP000366872"/>
    </source>
</evidence>
<dbReference type="EMBL" id="CAAHFG010000002">
    <property type="protein sequence ID" value="VGO15333.1"/>
    <property type="molecule type" value="Genomic_DNA"/>
</dbReference>
<proteinExistence type="predicted"/>
<organism evidence="2 3">
    <name type="scientific">Pontiella desulfatans</name>
    <dbReference type="NCBI Taxonomy" id="2750659"/>
    <lineage>
        <taxon>Bacteria</taxon>
        <taxon>Pseudomonadati</taxon>
        <taxon>Kiritimatiellota</taxon>
        <taxon>Kiritimatiellia</taxon>
        <taxon>Kiritimatiellales</taxon>
        <taxon>Pontiellaceae</taxon>
        <taxon>Pontiella</taxon>
    </lineage>
</organism>
<name>A0A6C2U614_PONDE</name>
<dbReference type="Proteomes" id="UP000366872">
    <property type="component" value="Unassembled WGS sequence"/>
</dbReference>
<accession>A0A6C2U614</accession>
<reference evidence="2 3" key="1">
    <citation type="submission" date="2019-04" db="EMBL/GenBank/DDBJ databases">
        <authorList>
            <person name="Van Vliet M D."/>
        </authorList>
    </citation>
    <scope>NUCLEOTIDE SEQUENCE [LARGE SCALE GENOMIC DNA]</scope>
    <source>
        <strain evidence="2 3">F1</strain>
    </source>
</reference>
<protein>
    <submittedName>
        <fullName evidence="2">Uncharacterized protein</fullName>
    </submittedName>
</protein>
<evidence type="ECO:0000256" key="1">
    <source>
        <dbReference type="SAM" id="SignalP"/>
    </source>
</evidence>
<sequence length="1062" mass="111470">MSRPDPFFAMLAALLAVASVHAANQEWDSGGGADQDWATAANWGGDLPDTVPAAADAVVIGDGGTAVYSAASGTESVQRTQVNGGSTLKITGGSLSHTQTGSATRNNVGAGSAGTVNQSGGIHVVAHQLRVGSGSGGDGTYELSGGDLRVTRGGSSGVSGSSTSIDIGVDGGAGLLKVSGGSLETRVGVGIGANGTFRIEGGAASSIAIGSNGSGDGHWKQDSGGVLDLRVDANGLTPIFIDQVDGTGAGGDVVFAEGALLDVGFLGGLNTFGVWDAMQWEGILTDGGLDFAAGVDTSQWSFAFVDTTASGQADTLRIQSVASNDGTWIDATNSAVSWTDHSKWSDGTVAYGSGKTALFELNHTTGKVVDLPTDIVIGTIRYRDNGEVNRSMVIESANGSKLIMAATNSAPLIWARNKDITVDVVLAGTNGLELASSIILKQRNTYSGTTTIRDASGTVKTTYPGDFGASDLTVLGSVYVDHSQVLVPSATLMLETGATMELGFAGVLPAEADFADLFVSGLTLDGVAQPDGVYSASTHPAYFAGTGEIVVRPFRDGFPLALNETNALVWPSQAANLYEVHEASNLGSNDWTNLATVAATPPTNVFGTGATGDAAGFFRVVERPDYLPTVRAGVMAKLDSLVSNNYLVDQNLNTATNRHGQFHNSDNMRMSECTPVLVWCYMQPDSAHYQNPEVLNRAIWSVDYMCRAQGINGGFNEYHGWCGVPDRTNGKSSVLGFTMHAIGNAVERMCNLPEMNARLSEPMDPNGTGSNDTERRVAWKTMLAAAMENQFSGSGRGHAPNQDLCALMGVYAINGAYAALDGGTSLKTQAEIDALSNEIFYGYPSAASSNPNGQWFSSTGMLGEHGHADYGYDGNYGVKVCFRYLGVLAPHDPTAATFLSTKFADAMQYFFVADAAAPLGVFAENGIARRSTGDPMDPTMSVIGCAAGYHPSLDRLYDIMLPHFASAPVANMKFTSPHHLQIGVWAYCEWLDKISEPANTGYRLPAEQSAAWEFRDTTMKLLATKPVDGVPTYYTEIWDTADQARRHVTGQAAETIDSLYEF</sequence>
<gene>
    <name evidence="2" type="ORF">PDESU_03916</name>
</gene>
<keyword evidence="1" id="KW-0732">Signal</keyword>
<dbReference type="RefSeq" id="WP_136080905.1">
    <property type="nucleotide sequence ID" value="NZ_CAAHFG010000002.1"/>
</dbReference>
<evidence type="ECO:0000313" key="2">
    <source>
        <dbReference type="EMBL" id="VGO15333.1"/>
    </source>
</evidence>
<feature type="chain" id="PRO_5025360479" evidence="1">
    <location>
        <begin position="23"/>
        <end position="1062"/>
    </location>
</feature>
<keyword evidence="3" id="KW-1185">Reference proteome</keyword>